<accession>A0ACC2I9N6</accession>
<gene>
    <name evidence="1" type="ORF">OPT61_g5617</name>
</gene>
<protein>
    <submittedName>
        <fullName evidence="1">Uncharacterized protein</fullName>
    </submittedName>
</protein>
<comment type="caution">
    <text evidence="1">The sequence shown here is derived from an EMBL/GenBank/DDBJ whole genome shotgun (WGS) entry which is preliminary data.</text>
</comment>
<reference evidence="1" key="1">
    <citation type="submission" date="2022-11" db="EMBL/GenBank/DDBJ databases">
        <title>Genome Sequence of Boeremia exigua.</title>
        <authorList>
            <person name="Buettner E."/>
        </authorList>
    </citation>
    <scope>NUCLEOTIDE SEQUENCE</scope>
    <source>
        <strain evidence="1">CU02</strain>
    </source>
</reference>
<dbReference type="Proteomes" id="UP001153331">
    <property type="component" value="Unassembled WGS sequence"/>
</dbReference>
<keyword evidence="2" id="KW-1185">Reference proteome</keyword>
<sequence length="316" mass="35785">MAQSPGHGSPPPEYTAEAAGAPQASVASHELAGARAEDLQVNEHTFDAAADGNSEPTPEPGVPQGAGIHVHKKRKGSGGGEMITGDRGDYLRWKDKNLELQGLLSEKEETVARLRLKHEENKVKQLNEQARLLNDLNKAHDANIKGTKKAKDEEIRLKKVINERDIQILDLEQQVLGLQQQLEHLKLSFTHAPDKQREPTLVPDPNRKFRENPEYRHPEAPREHKMYTNLKPALTYSPDAGKVRVTKYGSNKYWDLGLCRIRFEYGRSCDLYGCEFRHEPLTMNEQIYIRFLEPKGPDFIEKVAVANVKHRDRALL</sequence>
<name>A0ACC2I9N6_9PLEO</name>
<dbReference type="EMBL" id="JAPHNI010000367">
    <property type="protein sequence ID" value="KAJ8111900.1"/>
    <property type="molecule type" value="Genomic_DNA"/>
</dbReference>
<evidence type="ECO:0000313" key="1">
    <source>
        <dbReference type="EMBL" id="KAJ8111900.1"/>
    </source>
</evidence>
<evidence type="ECO:0000313" key="2">
    <source>
        <dbReference type="Proteomes" id="UP001153331"/>
    </source>
</evidence>
<proteinExistence type="predicted"/>
<organism evidence="1 2">
    <name type="scientific">Boeremia exigua</name>
    <dbReference type="NCBI Taxonomy" id="749465"/>
    <lineage>
        <taxon>Eukaryota</taxon>
        <taxon>Fungi</taxon>
        <taxon>Dikarya</taxon>
        <taxon>Ascomycota</taxon>
        <taxon>Pezizomycotina</taxon>
        <taxon>Dothideomycetes</taxon>
        <taxon>Pleosporomycetidae</taxon>
        <taxon>Pleosporales</taxon>
        <taxon>Pleosporineae</taxon>
        <taxon>Didymellaceae</taxon>
        <taxon>Boeremia</taxon>
    </lineage>
</organism>